<dbReference type="Proteomes" id="UP000031443">
    <property type="component" value="Unassembled WGS sequence"/>
</dbReference>
<proteinExistence type="predicted"/>
<sequence length="212" mass="23247">MPAGESRARRLLPHTLAGSSGHFQGESWSQDRQGACLRPAAPLTGSRLRLEQGQLYPFCHPKQLTELLPPRETEEREAAAAASSSRKKLPPICRRGQLKREDAAELPPLQNCPNGPHGLPPLSDRRPKYLLGTLCCPEPPASLFDQVSSYFGTLTGLLTVQSAVLPGAASIRSKTKHLVTRTMLQILSFEALYDCDFCESHTTHKILEAIQS</sequence>
<feature type="compositionally biased region" description="Basic and acidic residues" evidence="1">
    <location>
        <begin position="69"/>
        <end position="78"/>
    </location>
</feature>
<feature type="region of interest" description="Disordered" evidence="1">
    <location>
        <begin position="1"/>
        <end position="27"/>
    </location>
</feature>
<evidence type="ECO:0000313" key="2">
    <source>
        <dbReference type="EMBL" id="EMP35416.1"/>
    </source>
</evidence>
<gene>
    <name evidence="2" type="ORF">UY3_07379</name>
</gene>
<keyword evidence="3" id="KW-1185">Reference proteome</keyword>
<evidence type="ECO:0000256" key="1">
    <source>
        <dbReference type="SAM" id="MobiDB-lite"/>
    </source>
</evidence>
<feature type="region of interest" description="Disordered" evidence="1">
    <location>
        <begin position="69"/>
        <end position="92"/>
    </location>
</feature>
<protein>
    <submittedName>
        <fullName evidence="2">Uncharacterized protein</fullName>
    </submittedName>
</protein>
<dbReference type="AlphaFoldDB" id="M7BBU9"/>
<reference evidence="3" key="1">
    <citation type="journal article" date="2013" name="Nat. Genet.">
        <title>The draft genomes of soft-shell turtle and green sea turtle yield insights into the development and evolution of the turtle-specific body plan.</title>
        <authorList>
            <person name="Wang Z."/>
            <person name="Pascual-Anaya J."/>
            <person name="Zadissa A."/>
            <person name="Li W."/>
            <person name="Niimura Y."/>
            <person name="Huang Z."/>
            <person name="Li C."/>
            <person name="White S."/>
            <person name="Xiong Z."/>
            <person name="Fang D."/>
            <person name="Wang B."/>
            <person name="Ming Y."/>
            <person name="Chen Y."/>
            <person name="Zheng Y."/>
            <person name="Kuraku S."/>
            <person name="Pignatelli M."/>
            <person name="Herrero J."/>
            <person name="Beal K."/>
            <person name="Nozawa M."/>
            <person name="Li Q."/>
            <person name="Wang J."/>
            <person name="Zhang H."/>
            <person name="Yu L."/>
            <person name="Shigenobu S."/>
            <person name="Wang J."/>
            <person name="Liu J."/>
            <person name="Flicek P."/>
            <person name="Searle S."/>
            <person name="Wang J."/>
            <person name="Kuratani S."/>
            <person name="Yin Y."/>
            <person name="Aken B."/>
            <person name="Zhang G."/>
            <person name="Irie N."/>
        </authorList>
    </citation>
    <scope>NUCLEOTIDE SEQUENCE [LARGE SCALE GENOMIC DNA]</scope>
</reference>
<evidence type="ECO:0000313" key="3">
    <source>
        <dbReference type="Proteomes" id="UP000031443"/>
    </source>
</evidence>
<accession>M7BBU9</accession>
<organism evidence="2 3">
    <name type="scientific">Chelonia mydas</name>
    <name type="common">Green sea-turtle</name>
    <name type="synonym">Chelonia agassizi</name>
    <dbReference type="NCBI Taxonomy" id="8469"/>
    <lineage>
        <taxon>Eukaryota</taxon>
        <taxon>Metazoa</taxon>
        <taxon>Chordata</taxon>
        <taxon>Craniata</taxon>
        <taxon>Vertebrata</taxon>
        <taxon>Euteleostomi</taxon>
        <taxon>Archelosauria</taxon>
        <taxon>Testudinata</taxon>
        <taxon>Testudines</taxon>
        <taxon>Cryptodira</taxon>
        <taxon>Durocryptodira</taxon>
        <taxon>Americhelydia</taxon>
        <taxon>Chelonioidea</taxon>
        <taxon>Cheloniidae</taxon>
        <taxon>Chelonia</taxon>
    </lineage>
</organism>
<name>M7BBU9_CHEMY</name>
<dbReference type="EMBL" id="KB528689">
    <property type="protein sequence ID" value="EMP35416.1"/>
    <property type="molecule type" value="Genomic_DNA"/>
</dbReference>
<feature type="compositionally biased region" description="Polar residues" evidence="1">
    <location>
        <begin position="17"/>
        <end position="27"/>
    </location>
</feature>